<dbReference type="InterPro" id="IPR036397">
    <property type="entry name" value="RNaseH_sf"/>
</dbReference>
<organism evidence="2 3">
    <name type="scientific">Oopsacas minuta</name>
    <dbReference type="NCBI Taxonomy" id="111878"/>
    <lineage>
        <taxon>Eukaryota</taxon>
        <taxon>Metazoa</taxon>
        <taxon>Porifera</taxon>
        <taxon>Hexactinellida</taxon>
        <taxon>Hexasterophora</taxon>
        <taxon>Lyssacinosida</taxon>
        <taxon>Leucopsacidae</taxon>
        <taxon>Oopsacas</taxon>
    </lineage>
</organism>
<dbReference type="AlphaFoldDB" id="A0AAV7KDG9"/>
<accession>A0AAV7KDG9</accession>
<dbReference type="InterPro" id="IPR001584">
    <property type="entry name" value="Integrase_cat-core"/>
</dbReference>
<evidence type="ECO:0000313" key="2">
    <source>
        <dbReference type="EMBL" id="KAI6658895.1"/>
    </source>
</evidence>
<sequence length="185" mass="21212">MARHTSCTDNGREFVNKHLFTAVRRLWTSTHLVQGRPRHSQDQGSVERANGDFKKQLFAHLMDAGKETNEWASELQFVQYSKNNAYHSGIKATPFSVHFERTPPDLSVDMLLPSEVLNTLNDDDQLEHALATRQVTENISNILIRSFQDTELQTIRSHNVVFQLFDIYLLAWNYAILANCPVLAK</sequence>
<proteinExistence type="predicted"/>
<dbReference type="SUPFAM" id="SSF53098">
    <property type="entry name" value="Ribonuclease H-like"/>
    <property type="match status" value="1"/>
</dbReference>
<name>A0AAV7KDG9_9METZ</name>
<evidence type="ECO:0000259" key="1">
    <source>
        <dbReference type="PROSITE" id="PS50994"/>
    </source>
</evidence>
<dbReference type="Gene3D" id="3.30.420.10">
    <property type="entry name" value="Ribonuclease H-like superfamily/Ribonuclease H"/>
    <property type="match status" value="1"/>
</dbReference>
<comment type="caution">
    <text evidence="2">The sequence shown here is derived from an EMBL/GenBank/DDBJ whole genome shotgun (WGS) entry which is preliminary data.</text>
</comment>
<keyword evidence="3" id="KW-1185">Reference proteome</keyword>
<dbReference type="Proteomes" id="UP001165289">
    <property type="component" value="Unassembled WGS sequence"/>
</dbReference>
<dbReference type="EMBL" id="JAKMXF010000074">
    <property type="protein sequence ID" value="KAI6658895.1"/>
    <property type="molecule type" value="Genomic_DNA"/>
</dbReference>
<dbReference type="InterPro" id="IPR012337">
    <property type="entry name" value="RNaseH-like_sf"/>
</dbReference>
<feature type="domain" description="Integrase catalytic" evidence="1">
    <location>
        <begin position="1"/>
        <end position="102"/>
    </location>
</feature>
<dbReference type="PROSITE" id="PS50994">
    <property type="entry name" value="INTEGRASE"/>
    <property type="match status" value="1"/>
</dbReference>
<reference evidence="2 3" key="1">
    <citation type="journal article" date="2023" name="BMC Biol.">
        <title>The compact genome of the sponge Oopsacas minuta (Hexactinellida) is lacking key metazoan core genes.</title>
        <authorList>
            <person name="Santini S."/>
            <person name="Schenkelaars Q."/>
            <person name="Jourda C."/>
            <person name="Duchesne M."/>
            <person name="Belahbib H."/>
            <person name="Rocher C."/>
            <person name="Selva M."/>
            <person name="Riesgo A."/>
            <person name="Vervoort M."/>
            <person name="Leys S.P."/>
            <person name="Kodjabachian L."/>
            <person name="Le Bivic A."/>
            <person name="Borchiellini C."/>
            <person name="Claverie J.M."/>
            <person name="Renard E."/>
        </authorList>
    </citation>
    <scope>NUCLEOTIDE SEQUENCE [LARGE SCALE GENOMIC DNA]</scope>
    <source>
        <strain evidence="2">SPO-2</strain>
    </source>
</reference>
<dbReference type="GO" id="GO:0003676">
    <property type="term" value="F:nucleic acid binding"/>
    <property type="evidence" value="ECO:0007669"/>
    <property type="project" value="InterPro"/>
</dbReference>
<protein>
    <submittedName>
        <fullName evidence="2">KRAB-A domain-containing protein 2-like</fullName>
    </submittedName>
</protein>
<gene>
    <name evidence="2" type="ORF">LOD99_10922</name>
</gene>
<dbReference type="GO" id="GO:0015074">
    <property type="term" value="P:DNA integration"/>
    <property type="evidence" value="ECO:0007669"/>
    <property type="project" value="InterPro"/>
</dbReference>
<evidence type="ECO:0000313" key="3">
    <source>
        <dbReference type="Proteomes" id="UP001165289"/>
    </source>
</evidence>